<organism evidence="2 3">
    <name type="scientific">Ustilago trichophora</name>
    <dbReference type="NCBI Taxonomy" id="86804"/>
    <lineage>
        <taxon>Eukaryota</taxon>
        <taxon>Fungi</taxon>
        <taxon>Dikarya</taxon>
        <taxon>Basidiomycota</taxon>
        <taxon>Ustilaginomycotina</taxon>
        <taxon>Ustilaginomycetes</taxon>
        <taxon>Ustilaginales</taxon>
        <taxon>Ustilaginaceae</taxon>
        <taxon>Ustilago</taxon>
    </lineage>
</organism>
<dbReference type="AlphaFoldDB" id="A0A5C3EPF5"/>
<keyword evidence="3" id="KW-1185">Reference proteome</keyword>
<dbReference type="Proteomes" id="UP000324022">
    <property type="component" value="Unassembled WGS sequence"/>
</dbReference>
<gene>
    <name evidence="2" type="ORF">UTRI_02985</name>
</gene>
<dbReference type="OrthoDB" id="2556112at2759"/>
<protein>
    <submittedName>
        <fullName evidence="2">Related to conserved hypothetical Ustilaginaceae-specific protein</fullName>
    </submittedName>
</protein>
<evidence type="ECO:0000313" key="3">
    <source>
        <dbReference type="Proteomes" id="UP000324022"/>
    </source>
</evidence>
<feature type="signal peptide" evidence="1">
    <location>
        <begin position="1"/>
        <end position="18"/>
    </location>
</feature>
<dbReference type="EMBL" id="OOIN01000043">
    <property type="protein sequence ID" value="SPO32428.1"/>
    <property type="molecule type" value="Genomic_DNA"/>
</dbReference>
<evidence type="ECO:0000256" key="1">
    <source>
        <dbReference type="SAM" id="SignalP"/>
    </source>
</evidence>
<proteinExistence type="predicted"/>
<accession>A0A5C3EPF5</accession>
<feature type="chain" id="PRO_5023019773" evidence="1">
    <location>
        <begin position="19"/>
        <end position="129"/>
    </location>
</feature>
<sequence>MQIFKAIPLCVLLGAAHAVPALQKRGSRAECLRYYASLTAEKAPIDYSVALCYHGDNSAVRAGDSTTDKRDGHYGYSGYYKCHGVGLDCFWMKGLNAWSGYGDAGSDNIAMYIGSNCVYHRDTISVTCT</sequence>
<reference evidence="2 3" key="1">
    <citation type="submission" date="2018-03" db="EMBL/GenBank/DDBJ databases">
        <authorList>
            <person name="Guldener U."/>
        </authorList>
    </citation>
    <scope>NUCLEOTIDE SEQUENCE [LARGE SCALE GENOMIC DNA]</scope>
    <source>
        <strain evidence="2 3">NBRC100155</strain>
    </source>
</reference>
<keyword evidence="1" id="KW-0732">Signal</keyword>
<evidence type="ECO:0000313" key="2">
    <source>
        <dbReference type="EMBL" id="SPO32428.1"/>
    </source>
</evidence>
<name>A0A5C3EPF5_9BASI</name>